<dbReference type="EMBL" id="WEGJ01000042">
    <property type="protein sequence ID" value="MQY15988.1"/>
    <property type="molecule type" value="Genomic_DNA"/>
</dbReference>
<dbReference type="PANTHER" id="PTHR33867">
    <property type="entry name" value="RIBOSOME MATURATION FACTOR RIMP"/>
    <property type="match status" value="1"/>
</dbReference>
<feature type="domain" description="Ribosome maturation factor RimP N-terminal" evidence="4">
    <location>
        <begin position="12"/>
        <end position="88"/>
    </location>
</feature>
<evidence type="ECO:0000259" key="5">
    <source>
        <dbReference type="Pfam" id="PF17384"/>
    </source>
</evidence>
<dbReference type="Pfam" id="PF02576">
    <property type="entry name" value="RimP_N"/>
    <property type="match status" value="1"/>
</dbReference>
<gene>
    <name evidence="3 6" type="primary">rimP</name>
    <name evidence="6" type="ORF">SRB5_61800</name>
</gene>
<evidence type="ECO:0000259" key="4">
    <source>
        <dbReference type="Pfam" id="PF02576"/>
    </source>
</evidence>
<reference evidence="6 7" key="1">
    <citation type="submission" date="2019-10" db="EMBL/GenBank/DDBJ databases">
        <title>Streptomyces smaragdinus sp. nov. and Streptomyces fabii sp. nov., isolated from the gut of fungus growing-termite Macrotermes natalensis.</title>
        <authorList>
            <person name="Schwitalla J."/>
            <person name="Benndorf R."/>
            <person name="Martin K."/>
            <person name="De Beer W."/>
            <person name="Kaster A.-K."/>
            <person name="Vollmers J."/>
            <person name="Poulsen M."/>
            <person name="Beemelmanns C."/>
        </authorList>
    </citation>
    <scope>NUCLEOTIDE SEQUENCE [LARGE SCALE GENOMIC DNA]</scope>
    <source>
        <strain evidence="6 7">RB5</strain>
    </source>
</reference>
<keyword evidence="7" id="KW-1185">Reference proteome</keyword>
<dbReference type="RefSeq" id="WP_153456775.1">
    <property type="nucleotide sequence ID" value="NZ_WEGJ01000042.1"/>
</dbReference>
<evidence type="ECO:0000256" key="1">
    <source>
        <dbReference type="ARBA" id="ARBA00022490"/>
    </source>
</evidence>
<dbReference type="InterPro" id="IPR035956">
    <property type="entry name" value="RimP_N_sf"/>
</dbReference>
<dbReference type="HAMAP" id="MF_01077">
    <property type="entry name" value="RimP"/>
    <property type="match status" value="1"/>
</dbReference>
<evidence type="ECO:0000313" key="6">
    <source>
        <dbReference type="EMBL" id="MQY15988.1"/>
    </source>
</evidence>
<sequence>MSTTQNERLRGLLEPLVAEFELDLEDVELETVGRKRILRVVVDSADGVDLDACAELSRAVSDTLDAPEHRTVMGDAPYELEVGSPGAERPLKEPRHFERALGRLMRARLTKDAGGDEIVARILAVDAEGLDTEVQGIKGRKSKPRRVAFAEIERARVEVEFNRKQDENETMGEEA</sequence>
<comment type="function">
    <text evidence="3">Required for maturation of 30S ribosomal subunits.</text>
</comment>
<comment type="subcellular location">
    <subcellularLocation>
        <location evidence="3">Cytoplasm</location>
    </subcellularLocation>
</comment>
<dbReference type="AlphaFoldDB" id="A0A7K0CR72"/>
<proteinExistence type="inferred from homology"/>
<dbReference type="InterPro" id="IPR028989">
    <property type="entry name" value="RimP_N"/>
</dbReference>
<dbReference type="Pfam" id="PF17384">
    <property type="entry name" value="DUF150_C"/>
    <property type="match status" value="1"/>
</dbReference>
<comment type="caution">
    <text evidence="6">The sequence shown here is derived from an EMBL/GenBank/DDBJ whole genome shotgun (WGS) entry which is preliminary data.</text>
</comment>
<evidence type="ECO:0000313" key="7">
    <source>
        <dbReference type="Proteomes" id="UP000466345"/>
    </source>
</evidence>
<dbReference type="GO" id="GO:0005829">
    <property type="term" value="C:cytosol"/>
    <property type="evidence" value="ECO:0007669"/>
    <property type="project" value="TreeGrafter"/>
</dbReference>
<dbReference type="InterPro" id="IPR028998">
    <property type="entry name" value="RimP_C"/>
</dbReference>
<dbReference type="OrthoDB" id="9805006at2"/>
<dbReference type="Gene3D" id="3.30.300.70">
    <property type="entry name" value="RimP-like superfamily, N-terminal"/>
    <property type="match status" value="1"/>
</dbReference>
<keyword evidence="1 3" id="KW-0963">Cytoplasm</keyword>
<dbReference type="GO" id="GO:0000028">
    <property type="term" value="P:ribosomal small subunit assembly"/>
    <property type="evidence" value="ECO:0007669"/>
    <property type="project" value="TreeGrafter"/>
</dbReference>
<evidence type="ECO:0000256" key="3">
    <source>
        <dbReference type="HAMAP-Rule" id="MF_01077"/>
    </source>
</evidence>
<name>A0A7K0CR72_9ACTN</name>
<organism evidence="6 7">
    <name type="scientific">Streptomyces smaragdinus</name>
    <dbReference type="NCBI Taxonomy" id="2585196"/>
    <lineage>
        <taxon>Bacteria</taxon>
        <taxon>Bacillati</taxon>
        <taxon>Actinomycetota</taxon>
        <taxon>Actinomycetes</taxon>
        <taxon>Kitasatosporales</taxon>
        <taxon>Streptomycetaceae</taxon>
        <taxon>Streptomyces</taxon>
    </lineage>
</organism>
<comment type="similarity">
    <text evidence="3">Belongs to the RimP family.</text>
</comment>
<keyword evidence="2 3" id="KW-0690">Ribosome biogenesis</keyword>
<feature type="domain" description="Ribosome maturation factor RimP C-terminal" evidence="5">
    <location>
        <begin position="91"/>
        <end position="161"/>
    </location>
</feature>
<protein>
    <recommendedName>
        <fullName evidence="3">Ribosome maturation factor RimP</fullName>
    </recommendedName>
</protein>
<dbReference type="InterPro" id="IPR003728">
    <property type="entry name" value="Ribosome_maturation_RimP"/>
</dbReference>
<dbReference type="Proteomes" id="UP000466345">
    <property type="component" value="Unassembled WGS sequence"/>
</dbReference>
<accession>A0A7K0CR72</accession>
<dbReference type="GO" id="GO:0006412">
    <property type="term" value="P:translation"/>
    <property type="evidence" value="ECO:0007669"/>
    <property type="project" value="TreeGrafter"/>
</dbReference>
<dbReference type="CDD" id="cd01734">
    <property type="entry name" value="YlxS_C"/>
    <property type="match status" value="1"/>
</dbReference>
<dbReference type="PANTHER" id="PTHR33867:SF1">
    <property type="entry name" value="RIBOSOME MATURATION FACTOR RIMP"/>
    <property type="match status" value="1"/>
</dbReference>
<evidence type="ECO:0000256" key="2">
    <source>
        <dbReference type="ARBA" id="ARBA00022517"/>
    </source>
</evidence>
<dbReference type="SUPFAM" id="SSF75420">
    <property type="entry name" value="YhbC-like, N-terminal domain"/>
    <property type="match status" value="1"/>
</dbReference>
<dbReference type="NCBIfam" id="NF000930">
    <property type="entry name" value="PRK00092.2-2"/>
    <property type="match status" value="1"/>
</dbReference>